<dbReference type="PANTHER" id="PTHR46825:SF9">
    <property type="entry name" value="BETA-LACTAMASE-RELATED DOMAIN-CONTAINING PROTEIN"/>
    <property type="match status" value="1"/>
</dbReference>
<dbReference type="SMART" id="SM00028">
    <property type="entry name" value="TPR"/>
    <property type="match status" value="2"/>
</dbReference>
<dbReference type="InterPro" id="IPR011990">
    <property type="entry name" value="TPR-like_helical_dom_sf"/>
</dbReference>
<dbReference type="EMBL" id="JACWZY010000003">
    <property type="protein sequence ID" value="MBD2700094.1"/>
    <property type="molecule type" value="Genomic_DNA"/>
</dbReference>
<keyword evidence="5" id="KW-1185">Reference proteome</keyword>
<name>A0A927AMM1_9BACT</name>
<dbReference type="PANTHER" id="PTHR46825">
    <property type="entry name" value="D-ALANYL-D-ALANINE-CARBOXYPEPTIDASE/ENDOPEPTIDASE AMPH"/>
    <property type="match status" value="1"/>
</dbReference>
<protein>
    <submittedName>
        <fullName evidence="4">Serine hydrolase</fullName>
    </submittedName>
</protein>
<keyword evidence="4" id="KW-0378">Hydrolase</keyword>
<evidence type="ECO:0000259" key="3">
    <source>
        <dbReference type="Pfam" id="PF00144"/>
    </source>
</evidence>
<dbReference type="Gene3D" id="1.25.40.10">
    <property type="entry name" value="Tetratricopeptide repeat domain"/>
    <property type="match status" value="1"/>
</dbReference>
<dbReference type="InterPro" id="IPR050491">
    <property type="entry name" value="AmpC-like"/>
</dbReference>
<feature type="domain" description="Beta-lactamase-related" evidence="3">
    <location>
        <begin position="42"/>
        <end position="337"/>
    </location>
</feature>
<keyword evidence="1" id="KW-0802">TPR repeat</keyword>
<dbReference type="GO" id="GO:0016787">
    <property type="term" value="F:hydrolase activity"/>
    <property type="evidence" value="ECO:0007669"/>
    <property type="project" value="UniProtKB-KW"/>
</dbReference>
<proteinExistence type="predicted"/>
<dbReference type="AlphaFoldDB" id="A0A927AMM1"/>
<dbReference type="InterPro" id="IPR001466">
    <property type="entry name" value="Beta-lactam-related"/>
</dbReference>
<keyword evidence="2" id="KW-0732">Signal</keyword>
<evidence type="ECO:0000313" key="4">
    <source>
        <dbReference type="EMBL" id="MBD2700094.1"/>
    </source>
</evidence>
<dbReference type="InterPro" id="IPR019734">
    <property type="entry name" value="TPR_rpt"/>
</dbReference>
<dbReference type="PROSITE" id="PS50005">
    <property type="entry name" value="TPR"/>
    <property type="match status" value="1"/>
</dbReference>
<evidence type="ECO:0000256" key="2">
    <source>
        <dbReference type="SAM" id="SignalP"/>
    </source>
</evidence>
<feature type="repeat" description="TPR" evidence="1">
    <location>
        <begin position="435"/>
        <end position="468"/>
    </location>
</feature>
<dbReference type="Gene3D" id="3.40.710.10">
    <property type="entry name" value="DD-peptidase/beta-lactamase superfamily"/>
    <property type="match status" value="1"/>
</dbReference>
<dbReference type="RefSeq" id="WP_190885947.1">
    <property type="nucleotide sequence ID" value="NZ_JACWZY010000003.1"/>
</dbReference>
<feature type="chain" id="PRO_5036789603" evidence="2">
    <location>
        <begin position="22"/>
        <end position="498"/>
    </location>
</feature>
<sequence>MNVKKLLLSIVVLFMADHLSAQNRIDELERLVSFCQQNDMFNGNLLVAENGQIIYHKSIGFADFETQRPLTSHTPFCVGSIAKQFTAMGIMILEQRGQLQYSDTVGALFPQLPPYLHGITIKNLLQHTSGLKRTHYQEHDGLVNEEVYQNLRNSVGDQLLFAPGTNLSYSNTAYILLALLIERVSGKTYEAFLQENVWHPLGMTQTFVMSKAHQGRADIAVGYDGFGHKADFNVLTYGTNGVYSTTQDLFKWSQSMSTDQLIPLSSKKVAYQAAQSPSGKVLDLKMRESTFSYGFGQYIYRDQFEGILGHSGAYGGFYNIHMRDMKHNRDVVVLTNNGRLLPIFDLGTSIHNILRGEAYRLPKTSIDLVIRKNYYHNIEKGIAYYHRLKKETPDQYTFSDQWELNRLGYALMADKRLADAINVFKLLVAEFPHSPNPYDSLGEAYYSNGQYELSLTSYQRALAINEHYDDADHAKAMIKKNQAKLAATKPNKGSKVER</sequence>
<evidence type="ECO:0000256" key="1">
    <source>
        <dbReference type="PROSITE-ProRule" id="PRU00339"/>
    </source>
</evidence>
<dbReference type="SUPFAM" id="SSF56601">
    <property type="entry name" value="beta-lactamase/transpeptidase-like"/>
    <property type="match status" value="1"/>
</dbReference>
<gene>
    <name evidence="4" type="ORF">IC229_05570</name>
</gene>
<comment type="caution">
    <text evidence="4">The sequence shown here is derived from an EMBL/GenBank/DDBJ whole genome shotgun (WGS) entry which is preliminary data.</text>
</comment>
<evidence type="ECO:0000313" key="5">
    <source>
        <dbReference type="Proteomes" id="UP000598820"/>
    </source>
</evidence>
<organism evidence="4 5">
    <name type="scientific">Spirosoma profusum</name>
    <dbReference type="NCBI Taxonomy" id="2771354"/>
    <lineage>
        <taxon>Bacteria</taxon>
        <taxon>Pseudomonadati</taxon>
        <taxon>Bacteroidota</taxon>
        <taxon>Cytophagia</taxon>
        <taxon>Cytophagales</taxon>
        <taxon>Cytophagaceae</taxon>
        <taxon>Spirosoma</taxon>
    </lineage>
</organism>
<dbReference type="Proteomes" id="UP000598820">
    <property type="component" value="Unassembled WGS sequence"/>
</dbReference>
<dbReference type="SUPFAM" id="SSF48452">
    <property type="entry name" value="TPR-like"/>
    <property type="match status" value="1"/>
</dbReference>
<accession>A0A927AMM1</accession>
<reference evidence="4" key="1">
    <citation type="submission" date="2020-09" db="EMBL/GenBank/DDBJ databases">
        <authorList>
            <person name="Kim M.K."/>
        </authorList>
    </citation>
    <scope>NUCLEOTIDE SEQUENCE</scope>
    <source>
        <strain evidence="4">BT702</strain>
    </source>
</reference>
<dbReference type="Pfam" id="PF00144">
    <property type="entry name" value="Beta-lactamase"/>
    <property type="match status" value="1"/>
</dbReference>
<dbReference type="InterPro" id="IPR012338">
    <property type="entry name" value="Beta-lactam/transpept-like"/>
</dbReference>
<feature type="signal peptide" evidence="2">
    <location>
        <begin position="1"/>
        <end position="21"/>
    </location>
</feature>